<keyword evidence="1" id="KW-1133">Transmembrane helix</keyword>
<feature type="domain" description="Putative Flp pilus-assembly TadG-like N-terminal" evidence="2">
    <location>
        <begin position="14"/>
        <end position="58"/>
    </location>
</feature>
<dbReference type="AlphaFoldDB" id="A0A2N3M1M4"/>
<accession>A0A2N3M1M4</accession>
<keyword evidence="1" id="KW-0812">Transmembrane</keyword>
<dbReference type="InterPro" id="IPR028087">
    <property type="entry name" value="Tad_N"/>
</dbReference>
<protein>
    <recommendedName>
        <fullName evidence="2">Putative Flp pilus-assembly TadG-like N-terminal domain-containing protein</fullName>
    </recommendedName>
</protein>
<evidence type="ECO:0000313" key="4">
    <source>
        <dbReference type="Proteomes" id="UP000233491"/>
    </source>
</evidence>
<sequence>MQGGRDGIWSDRSGAISIIFALVILPLMIVIGAAVDYAIASRTKDMLQSAADAAAVGAISMSSSAVKQVIQTGTVGNIAVAESDALKIAQTNFGGSRFSSITSSQISVRYASNTFNSDVTLTSDVPTYFVRLFGVNNVAVTARATAQNKPIYYYNFYVLIDNSPSMGLGATAADISALEAVNGGCAFACHITGATYDTYILAKQRGITLRYQVVSRAVQSMINKAAASQLVSNQYKMAVYSLGPDAQVTKLTQVAALSSSLSSVATAAANVDLMTIPYQNYDNDQQTDLLTALKDIKALIGTSGSGLSANDPIKVLFLISDGVEDAERPKNCKEKLTGDRCQQPLDTTACSDIKANAVKLASLYTTYQKIPSNTWYTTWIAPFQSKIATNMKTCASEGLYAEVAPSGDVSAVLTQLFANVVNETHLTH</sequence>
<evidence type="ECO:0000259" key="2">
    <source>
        <dbReference type="Pfam" id="PF13400"/>
    </source>
</evidence>
<organism evidence="3 4">
    <name type="scientific">Pleomorphomonas diazotrophica</name>
    <dbReference type="NCBI Taxonomy" id="1166257"/>
    <lineage>
        <taxon>Bacteria</taxon>
        <taxon>Pseudomonadati</taxon>
        <taxon>Pseudomonadota</taxon>
        <taxon>Alphaproteobacteria</taxon>
        <taxon>Hyphomicrobiales</taxon>
        <taxon>Pleomorphomonadaceae</taxon>
        <taxon>Pleomorphomonas</taxon>
    </lineage>
</organism>
<evidence type="ECO:0000256" key="1">
    <source>
        <dbReference type="SAM" id="Phobius"/>
    </source>
</evidence>
<proteinExistence type="predicted"/>
<dbReference type="EMBL" id="PJNW01000002">
    <property type="protein sequence ID" value="PKR90717.1"/>
    <property type="molecule type" value="Genomic_DNA"/>
</dbReference>
<dbReference type="Proteomes" id="UP000233491">
    <property type="component" value="Unassembled WGS sequence"/>
</dbReference>
<reference evidence="3 4" key="1">
    <citation type="submission" date="2017-12" db="EMBL/GenBank/DDBJ databases">
        <title>Anaerobic carbon monoxide metabolism by Pleomorphomonas carboxyditropha sp. nov., a new mesophilic hydrogenogenic carboxidotroph.</title>
        <authorList>
            <person name="Esquivel-Elizondo S."/>
            <person name="Krajmalnik-Brown R."/>
        </authorList>
    </citation>
    <scope>NUCLEOTIDE SEQUENCE [LARGE SCALE GENOMIC DNA]</scope>
    <source>
        <strain evidence="3 4">R5-392</strain>
    </source>
</reference>
<keyword evidence="4" id="KW-1185">Reference proteome</keyword>
<dbReference type="Pfam" id="PF13400">
    <property type="entry name" value="Tad"/>
    <property type="match status" value="1"/>
</dbReference>
<evidence type="ECO:0000313" key="3">
    <source>
        <dbReference type="EMBL" id="PKR90717.1"/>
    </source>
</evidence>
<gene>
    <name evidence="3" type="ORF">CXZ10_04995</name>
</gene>
<comment type="caution">
    <text evidence="3">The sequence shown here is derived from an EMBL/GenBank/DDBJ whole genome shotgun (WGS) entry which is preliminary data.</text>
</comment>
<feature type="transmembrane region" description="Helical" evidence="1">
    <location>
        <begin position="15"/>
        <end position="39"/>
    </location>
</feature>
<name>A0A2N3M1M4_9HYPH</name>
<keyword evidence="1" id="KW-0472">Membrane</keyword>